<evidence type="ECO:0000256" key="3">
    <source>
        <dbReference type="RuleBase" id="RU003476"/>
    </source>
</evidence>
<keyword evidence="2 3" id="KW-0378">Hydrolase</keyword>
<feature type="domain" description="Nudix hydrolase" evidence="4">
    <location>
        <begin position="16"/>
        <end position="147"/>
    </location>
</feature>
<dbReference type="InterPro" id="IPR000086">
    <property type="entry name" value="NUDIX_hydrolase_dom"/>
</dbReference>
<dbReference type="AlphaFoldDB" id="A0A6N7QRQ0"/>
<dbReference type="Proteomes" id="UP000433788">
    <property type="component" value="Unassembled WGS sequence"/>
</dbReference>
<evidence type="ECO:0000313" key="5">
    <source>
        <dbReference type="EMBL" id="MRH78079.1"/>
    </source>
</evidence>
<evidence type="ECO:0000313" key="6">
    <source>
        <dbReference type="Proteomes" id="UP000433788"/>
    </source>
</evidence>
<dbReference type="PROSITE" id="PS51462">
    <property type="entry name" value="NUDIX"/>
    <property type="match status" value="1"/>
</dbReference>
<dbReference type="PRINTS" id="PR00502">
    <property type="entry name" value="NUDIXFAMILY"/>
</dbReference>
<dbReference type="GO" id="GO:0006754">
    <property type="term" value="P:ATP biosynthetic process"/>
    <property type="evidence" value="ECO:0007669"/>
    <property type="project" value="TreeGrafter"/>
</dbReference>
<comment type="caution">
    <text evidence="5">The sequence shown here is derived from an EMBL/GenBank/DDBJ whole genome shotgun (WGS) entry which is preliminary data.</text>
</comment>
<dbReference type="RefSeq" id="WP_153719115.1">
    <property type="nucleotide sequence ID" value="NZ_WJPP01000002.1"/>
</dbReference>
<dbReference type="PANTHER" id="PTHR21340">
    <property type="entry name" value="DIADENOSINE 5,5-P1,P4-TETRAPHOSPHATE PYROPHOSPHOHYDROLASE MUTT"/>
    <property type="match status" value="1"/>
</dbReference>
<dbReference type="SUPFAM" id="SSF55811">
    <property type="entry name" value="Nudix"/>
    <property type="match status" value="1"/>
</dbReference>
<evidence type="ECO:0000256" key="2">
    <source>
        <dbReference type="ARBA" id="ARBA00022801"/>
    </source>
</evidence>
<dbReference type="InterPro" id="IPR020084">
    <property type="entry name" value="NUDIX_hydrolase_CS"/>
</dbReference>
<dbReference type="Pfam" id="PF00293">
    <property type="entry name" value="NUDIX"/>
    <property type="match status" value="1"/>
</dbReference>
<keyword evidence="6" id="KW-1185">Reference proteome</keyword>
<dbReference type="InterPro" id="IPR051325">
    <property type="entry name" value="Nudix_hydrolase_domain"/>
</dbReference>
<dbReference type="GO" id="GO:0004081">
    <property type="term" value="F:bis(5'-nucleosyl)-tetraphosphatase (asymmetrical) activity"/>
    <property type="evidence" value="ECO:0007669"/>
    <property type="project" value="TreeGrafter"/>
</dbReference>
<name>A0A6N7QRQ0_9GAMM</name>
<organism evidence="5 6">
    <name type="scientific">Spiribacter salilacus</name>
    <dbReference type="NCBI Taxonomy" id="2664894"/>
    <lineage>
        <taxon>Bacteria</taxon>
        <taxon>Pseudomonadati</taxon>
        <taxon>Pseudomonadota</taxon>
        <taxon>Gammaproteobacteria</taxon>
        <taxon>Chromatiales</taxon>
        <taxon>Ectothiorhodospiraceae</taxon>
        <taxon>Spiribacter</taxon>
    </lineage>
</organism>
<reference evidence="5 6" key="1">
    <citation type="submission" date="2019-11" db="EMBL/GenBank/DDBJ databases">
        <authorList>
            <person name="Zhang X.Y."/>
        </authorList>
    </citation>
    <scope>NUCLEOTIDE SEQUENCE [LARGE SCALE GENOMIC DNA]</scope>
    <source>
        <strain evidence="5 6">C176</strain>
    </source>
</reference>
<dbReference type="InterPro" id="IPR015797">
    <property type="entry name" value="NUDIX_hydrolase-like_dom_sf"/>
</dbReference>
<dbReference type="PANTHER" id="PTHR21340:SF0">
    <property type="entry name" value="BIS(5'-NUCLEOSYL)-TETRAPHOSPHATASE [ASYMMETRICAL]"/>
    <property type="match status" value="1"/>
</dbReference>
<dbReference type="PROSITE" id="PS00893">
    <property type="entry name" value="NUDIX_BOX"/>
    <property type="match status" value="1"/>
</dbReference>
<proteinExistence type="inferred from homology"/>
<gene>
    <name evidence="5" type="ORF">GH984_05105</name>
</gene>
<evidence type="ECO:0000256" key="1">
    <source>
        <dbReference type="ARBA" id="ARBA00001946"/>
    </source>
</evidence>
<sequence>MCPTNAESAALNQRPPRILSCGVVVVRRDENDWRLLLLRAYQYWDFPKGRTEQNETPLQAAYREVAEETGITDLSLDWGEDYIETGPYARGKVARYYLASTQTKDVVLGIAPELGVPEHHEWRWVKRAEAYRITAPRVQQVLDWAYTRLT</sequence>
<protein>
    <submittedName>
        <fullName evidence="5">NUDIX domain-containing protein</fullName>
    </submittedName>
</protein>
<dbReference type="Gene3D" id="3.90.79.10">
    <property type="entry name" value="Nucleoside Triphosphate Pyrophosphohydrolase"/>
    <property type="match status" value="1"/>
</dbReference>
<dbReference type="InterPro" id="IPR020476">
    <property type="entry name" value="Nudix_hydrolase"/>
</dbReference>
<comment type="cofactor">
    <cofactor evidence="1">
        <name>Mg(2+)</name>
        <dbReference type="ChEBI" id="CHEBI:18420"/>
    </cofactor>
</comment>
<comment type="similarity">
    <text evidence="3">Belongs to the Nudix hydrolase family.</text>
</comment>
<evidence type="ECO:0000259" key="4">
    <source>
        <dbReference type="PROSITE" id="PS51462"/>
    </source>
</evidence>
<accession>A0A6N7QRQ0</accession>
<dbReference type="EMBL" id="WJPP01000002">
    <property type="protein sequence ID" value="MRH78079.1"/>
    <property type="molecule type" value="Genomic_DNA"/>
</dbReference>
<dbReference type="GO" id="GO:0006167">
    <property type="term" value="P:AMP biosynthetic process"/>
    <property type="evidence" value="ECO:0007669"/>
    <property type="project" value="TreeGrafter"/>
</dbReference>